<keyword evidence="6" id="KW-1185">Reference proteome</keyword>
<keyword evidence="3" id="KW-0812">Transmembrane</keyword>
<name>A0A8J5WE80_ZIZPA</name>
<keyword evidence="3" id="KW-1133">Transmembrane helix</keyword>
<gene>
    <name evidence="5" type="ORF">GUJ93_ZPchr0010g10801</name>
</gene>
<feature type="transmembrane region" description="Helical" evidence="3">
    <location>
        <begin position="329"/>
        <end position="350"/>
    </location>
</feature>
<evidence type="ECO:0000313" key="6">
    <source>
        <dbReference type="Proteomes" id="UP000729402"/>
    </source>
</evidence>
<reference evidence="5" key="2">
    <citation type="submission" date="2021-02" db="EMBL/GenBank/DDBJ databases">
        <authorList>
            <person name="Kimball J.A."/>
            <person name="Haas M.W."/>
            <person name="Macchietto M."/>
            <person name="Kono T."/>
            <person name="Duquette J."/>
            <person name="Shao M."/>
        </authorList>
    </citation>
    <scope>NUCLEOTIDE SEQUENCE</scope>
    <source>
        <tissue evidence="5">Fresh leaf tissue</tissue>
    </source>
</reference>
<dbReference type="InterPro" id="IPR044714">
    <property type="entry name" value="AtSIBP1-like"/>
</dbReference>
<dbReference type="SMART" id="SM00225">
    <property type="entry name" value="BTB"/>
    <property type="match status" value="1"/>
</dbReference>
<sequence>MSGAGGQSEPDSHVETISRLAQWRIDTFGPCSYRRSDAFKLGIWNWYLSVEKSRSIYVRLFPEPGPVAKERPPLVRFVLRATWAGPPRRSCVCSFFFLAAILHAFPIVHEQLLRSSDDFVWQVDATESSSSIWPNECTAVQNIASKRTLGCLSRLLTELIHVDVTINTTDGVLKAHKAILAACSPVFKSMFLHDLKEKESSTINIDDMCLESCSALLGFICGTIKQDQFWKHRLSLRISNQWPKHMAVVFYMRSDGGGAPLATDMANDHLVRRCDNIAYCKIILCGGRFIFGPDAKATLLSFSLIAIPIAVFFFFVARHLIHIFPAYNAGYAILAVTIVLSIYVLLLLFLTSSQDPGFHSYLIATNKTTYENLKYKYNNQPNVFDRGCMHNCSQVLCTKRMPSRINLRAIVQEDHWVALPRISRSNVLEDETVHRPRAKVEDDLEMGLDILKTSQRRSDELSGEEFRAESNGVKYDRTDCAPDLDNEIPVSRSKIGSCSEVRDLGISSAGNAARPSYPEQKQHLDVPC</sequence>
<protein>
    <recommendedName>
        <fullName evidence="4">BTB domain-containing protein</fullName>
    </recommendedName>
</protein>
<comment type="caution">
    <text evidence="5">The sequence shown here is derived from an EMBL/GenBank/DDBJ whole genome shotgun (WGS) entry which is preliminary data.</text>
</comment>
<dbReference type="CDD" id="cd18186">
    <property type="entry name" value="BTB_POZ_ZBTB_KLHL-like"/>
    <property type="match status" value="1"/>
</dbReference>
<organism evidence="5 6">
    <name type="scientific">Zizania palustris</name>
    <name type="common">Northern wild rice</name>
    <dbReference type="NCBI Taxonomy" id="103762"/>
    <lineage>
        <taxon>Eukaryota</taxon>
        <taxon>Viridiplantae</taxon>
        <taxon>Streptophyta</taxon>
        <taxon>Embryophyta</taxon>
        <taxon>Tracheophyta</taxon>
        <taxon>Spermatophyta</taxon>
        <taxon>Magnoliopsida</taxon>
        <taxon>Liliopsida</taxon>
        <taxon>Poales</taxon>
        <taxon>Poaceae</taxon>
        <taxon>BOP clade</taxon>
        <taxon>Oryzoideae</taxon>
        <taxon>Oryzeae</taxon>
        <taxon>Zizaniinae</taxon>
        <taxon>Zizania</taxon>
    </lineage>
</organism>
<comment type="pathway">
    <text evidence="1">Protein modification; protein ubiquitination.</text>
</comment>
<feature type="region of interest" description="Disordered" evidence="2">
    <location>
        <begin position="508"/>
        <end position="528"/>
    </location>
</feature>
<dbReference type="PANTHER" id="PTHR46672">
    <property type="entry name" value="OS08G0495500 PROTEIN-RELATED"/>
    <property type="match status" value="1"/>
</dbReference>
<dbReference type="AlphaFoldDB" id="A0A8J5WE80"/>
<evidence type="ECO:0000259" key="4">
    <source>
        <dbReference type="PROSITE" id="PS50097"/>
    </source>
</evidence>
<dbReference type="Proteomes" id="UP000729402">
    <property type="component" value="Unassembled WGS sequence"/>
</dbReference>
<evidence type="ECO:0000313" key="5">
    <source>
        <dbReference type="EMBL" id="KAG8086597.1"/>
    </source>
</evidence>
<dbReference type="PANTHER" id="PTHR46672:SF1">
    <property type="entry name" value="OS08G0103600 PROTEIN"/>
    <property type="match status" value="1"/>
</dbReference>
<proteinExistence type="predicted"/>
<reference evidence="5" key="1">
    <citation type="journal article" date="2021" name="bioRxiv">
        <title>Whole Genome Assembly and Annotation of Northern Wild Rice, Zizania palustris L., Supports a Whole Genome Duplication in the Zizania Genus.</title>
        <authorList>
            <person name="Haas M."/>
            <person name="Kono T."/>
            <person name="Macchietto M."/>
            <person name="Millas R."/>
            <person name="McGilp L."/>
            <person name="Shao M."/>
            <person name="Duquette J."/>
            <person name="Hirsch C.N."/>
            <person name="Kimball J."/>
        </authorList>
    </citation>
    <scope>NUCLEOTIDE SEQUENCE</scope>
    <source>
        <tissue evidence="5">Fresh leaf tissue</tissue>
    </source>
</reference>
<dbReference type="EMBL" id="JAAALK010000082">
    <property type="protein sequence ID" value="KAG8086597.1"/>
    <property type="molecule type" value="Genomic_DNA"/>
</dbReference>
<dbReference type="PROSITE" id="PS50097">
    <property type="entry name" value="BTB"/>
    <property type="match status" value="1"/>
</dbReference>
<evidence type="ECO:0000256" key="3">
    <source>
        <dbReference type="SAM" id="Phobius"/>
    </source>
</evidence>
<feature type="domain" description="BTB" evidence="4">
    <location>
        <begin position="162"/>
        <end position="220"/>
    </location>
</feature>
<evidence type="ECO:0000256" key="2">
    <source>
        <dbReference type="SAM" id="MobiDB-lite"/>
    </source>
</evidence>
<dbReference type="Pfam" id="PF26178">
    <property type="entry name" value="PI-PLC_cat"/>
    <property type="match status" value="1"/>
</dbReference>
<evidence type="ECO:0000256" key="1">
    <source>
        <dbReference type="ARBA" id="ARBA00004906"/>
    </source>
</evidence>
<dbReference type="Pfam" id="PF00651">
    <property type="entry name" value="BTB"/>
    <property type="match status" value="1"/>
</dbReference>
<feature type="transmembrane region" description="Helical" evidence="3">
    <location>
        <begin position="297"/>
        <end position="317"/>
    </location>
</feature>
<keyword evidence="3" id="KW-0472">Membrane</keyword>
<dbReference type="InterPro" id="IPR000210">
    <property type="entry name" value="BTB/POZ_dom"/>
</dbReference>
<dbReference type="OrthoDB" id="6359816at2759"/>
<accession>A0A8J5WE80</accession>